<dbReference type="Gene3D" id="1.10.10.10">
    <property type="entry name" value="Winged helix-like DNA-binding domain superfamily/Winged helix DNA-binding domain"/>
    <property type="match status" value="1"/>
</dbReference>
<evidence type="ECO:0000256" key="1">
    <source>
        <dbReference type="ARBA" id="ARBA00009437"/>
    </source>
</evidence>
<dbReference type="SUPFAM" id="SSF53850">
    <property type="entry name" value="Periplasmic binding protein-like II"/>
    <property type="match status" value="1"/>
</dbReference>
<evidence type="ECO:0000256" key="3">
    <source>
        <dbReference type="ARBA" id="ARBA00023125"/>
    </source>
</evidence>
<dbReference type="AlphaFoldDB" id="A0A1I2DV78"/>
<dbReference type="Proteomes" id="UP000199119">
    <property type="component" value="Unassembled WGS sequence"/>
</dbReference>
<dbReference type="Pfam" id="PF00126">
    <property type="entry name" value="HTH_1"/>
    <property type="match status" value="1"/>
</dbReference>
<accession>A0A1I2DV78</accession>
<keyword evidence="4" id="KW-0804">Transcription</keyword>
<dbReference type="RefSeq" id="WP_059400252.1">
    <property type="nucleotide sequence ID" value="NZ_FONX01000006.1"/>
</dbReference>
<dbReference type="PROSITE" id="PS50931">
    <property type="entry name" value="HTH_LYSR"/>
    <property type="match status" value="1"/>
</dbReference>
<dbReference type="PRINTS" id="PR00039">
    <property type="entry name" value="HTHLYSR"/>
</dbReference>
<dbReference type="Pfam" id="PF03466">
    <property type="entry name" value="LysR_substrate"/>
    <property type="match status" value="1"/>
</dbReference>
<feature type="domain" description="HTH lysR-type" evidence="5">
    <location>
        <begin position="5"/>
        <end position="62"/>
    </location>
</feature>
<dbReference type="GO" id="GO:0003700">
    <property type="term" value="F:DNA-binding transcription factor activity"/>
    <property type="evidence" value="ECO:0007669"/>
    <property type="project" value="InterPro"/>
</dbReference>
<dbReference type="PANTHER" id="PTHR30579:SF7">
    <property type="entry name" value="HTH-TYPE TRANSCRIPTIONAL REGULATOR LRHA-RELATED"/>
    <property type="match status" value="1"/>
</dbReference>
<evidence type="ECO:0000256" key="2">
    <source>
        <dbReference type="ARBA" id="ARBA00023015"/>
    </source>
</evidence>
<dbReference type="InterPro" id="IPR000847">
    <property type="entry name" value="LysR_HTH_N"/>
</dbReference>
<proteinExistence type="inferred from homology"/>
<keyword evidence="3 6" id="KW-0238">DNA-binding</keyword>
<keyword evidence="7" id="KW-1185">Reference proteome</keyword>
<dbReference type="InterPro" id="IPR036388">
    <property type="entry name" value="WH-like_DNA-bd_sf"/>
</dbReference>
<evidence type="ECO:0000313" key="7">
    <source>
        <dbReference type="Proteomes" id="UP000199119"/>
    </source>
</evidence>
<dbReference type="Gene3D" id="3.40.190.10">
    <property type="entry name" value="Periplasmic binding protein-like II"/>
    <property type="match status" value="2"/>
</dbReference>
<dbReference type="STRING" id="1177982.SAMN04489711_10633"/>
<dbReference type="GO" id="GO:0003677">
    <property type="term" value="F:DNA binding"/>
    <property type="evidence" value="ECO:0007669"/>
    <property type="project" value="UniProtKB-KW"/>
</dbReference>
<evidence type="ECO:0000313" key="6">
    <source>
        <dbReference type="EMBL" id="SFE84436.1"/>
    </source>
</evidence>
<sequence>MRQHLDLAAVETFVLVAELHSFTLASEALGMTQAGVSAQVRRLEAAMGRRLIDRTPRHVRLSTEGEAFLPLAQDLLAAQQSALEGVKVPGRELNIAISDHVAGPELPEIIARVNAHDPGLLLKVRVDFSSEVRKAFEQGDLDVAVIRQGARRDGDLLFEDCYGWYASRTARLAGKPLPLITVVETCGVRALAIRLLVRSNVPWVDAFRGGGVATAISAAAAGIGVLPLPRRLATAGLVEVGEALGLPALPPAKVAMLSRSVDGSTKGTVRTLRSAFRASVGCR</sequence>
<dbReference type="InterPro" id="IPR036390">
    <property type="entry name" value="WH_DNA-bd_sf"/>
</dbReference>
<keyword evidence="2" id="KW-0805">Transcription regulation</keyword>
<dbReference type="EMBL" id="FONX01000006">
    <property type="protein sequence ID" value="SFE84436.1"/>
    <property type="molecule type" value="Genomic_DNA"/>
</dbReference>
<dbReference type="InterPro" id="IPR005119">
    <property type="entry name" value="LysR_subst-bd"/>
</dbReference>
<protein>
    <submittedName>
        <fullName evidence="6">DNA-binding transcriptional regulator, LysR family</fullName>
    </submittedName>
</protein>
<dbReference type="SUPFAM" id="SSF46785">
    <property type="entry name" value="Winged helix' DNA-binding domain"/>
    <property type="match status" value="1"/>
</dbReference>
<comment type="similarity">
    <text evidence="1">Belongs to the LysR transcriptional regulatory family.</text>
</comment>
<name>A0A1I2DV78_9BURK</name>
<evidence type="ECO:0000259" key="5">
    <source>
        <dbReference type="PROSITE" id="PS50931"/>
    </source>
</evidence>
<organism evidence="6 7">
    <name type="scientific">Paracidovorax wautersii</name>
    <dbReference type="NCBI Taxonomy" id="1177982"/>
    <lineage>
        <taxon>Bacteria</taxon>
        <taxon>Pseudomonadati</taxon>
        <taxon>Pseudomonadota</taxon>
        <taxon>Betaproteobacteria</taxon>
        <taxon>Burkholderiales</taxon>
        <taxon>Comamonadaceae</taxon>
        <taxon>Paracidovorax</taxon>
    </lineage>
</organism>
<evidence type="ECO:0000256" key="4">
    <source>
        <dbReference type="ARBA" id="ARBA00023163"/>
    </source>
</evidence>
<dbReference type="PANTHER" id="PTHR30579">
    <property type="entry name" value="TRANSCRIPTIONAL REGULATOR"/>
    <property type="match status" value="1"/>
</dbReference>
<gene>
    <name evidence="6" type="ORF">SAMN04489711_10633</name>
</gene>
<reference evidence="7" key="1">
    <citation type="submission" date="2016-10" db="EMBL/GenBank/DDBJ databases">
        <authorList>
            <person name="Varghese N."/>
            <person name="Submissions S."/>
        </authorList>
    </citation>
    <scope>NUCLEOTIDE SEQUENCE [LARGE SCALE GENOMIC DNA]</scope>
    <source>
        <strain evidence="7">DSM 27981</strain>
    </source>
</reference>
<dbReference type="InterPro" id="IPR050176">
    <property type="entry name" value="LTTR"/>
</dbReference>
<dbReference type="OrthoDB" id="5946420at2"/>